<dbReference type="Gene3D" id="3.10.450.40">
    <property type="match status" value="1"/>
</dbReference>
<dbReference type="InterPro" id="IPR007048">
    <property type="entry name" value="IraD/Gp25-like"/>
</dbReference>
<organism evidence="2 3">
    <name type="scientific">Anabaena subtropica FACHB-260</name>
    <dbReference type="NCBI Taxonomy" id="2692884"/>
    <lineage>
        <taxon>Bacteria</taxon>
        <taxon>Bacillati</taxon>
        <taxon>Cyanobacteriota</taxon>
        <taxon>Cyanophyceae</taxon>
        <taxon>Nostocales</taxon>
        <taxon>Nostocaceae</taxon>
        <taxon>Anabaena</taxon>
    </lineage>
</organism>
<dbReference type="SUPFAM" id="SSF160719">
    <property type="entry name" value="gpW/gp25-like"/>
    <property type="match status" value="1"/>
</dbReference>
<dbReference type="EMBL" id="JACJRF010000007">
    <property type="protein sequence ID" value="MBD2343790.1"/>
    <property type="molecule type" value="Genomic_DNA"/>
</dbReference>
<reference evidence="2 3" key="1">
    <citation type="journal article" date="2020" name="ISME J.">
        <title>Comparative genomics reveals insights into cyanobacterial evolution and habitat adaptation.</title>
        <authorList>
            <person name="Chen M.Y."/>
            <person name="Teng W.K."/>
            <person name="Zhao L."/>
            <person name="Hu C.X."/>
            <person name="Zhou Y.K."/>
            <person name="Han B.P."/>
            <person name="Song L.R."/>
            <person name="Shu W.S."/>
        </authorList>
    </citation>
    <scope>NUCLEOTIDE SEQUENCE [LARGE SCALE GENOMIC DNA]</scope>
    <source>
        <strain evidence="2 3">FACHB-260</strain>
    </source>
</reference>
<dbReference type="Proteomes" id="UP000607281">
    <property type="component" value="Unassembled WGS sequence"/>
</dbReference>
<accession>A0ABR8CMW2</accession>
<evidence type="ECO:0000313" key="3">
    <source>
        <dbReference type="Proteomes" id="UP000607281"/>
    </source>
</evidence>
<keyword evidence="3" id="KW-1185">Reference proteome</keyword>
<gene>
    <name evidence="2" type="ORF">H6G18_06470</name>
</gene>
<feature type="domain" description="IraD/Gp25-like" evidence="1">
    <location>
        <begin position="31"/>
        <end position="116"/>
    </location>
</feature>
<evidence type="ECO:0000313" key="2">
    <source>
        <dbReference type="EMBL" id="MBD2343790.1"/>
    </source>
</evidence>
<name>A0ABR8CMW2_9NOST</name>
<protein>
    <submittedName>
        <fullName evidence="2">GPW/gp25 family protein</fullName>
    </submittedName>
</protein>
<evidence type="ECO:0000259" key="1">
    <source>
        <dbReference type="Pfam" id="PF04965"/>
    </source>
</evidence>
<proteinExistence type="predicted"/>
<comment type="caution">
    <text evidence="2">The sequence shown here is derived from an EMBL/GenBank/DDBJ whole genome shotgun (WGS) entry which is preliminary data.</text>
</comment>
<dbReference type="RefSeq" id="WP_190406255.1">
    <property type="nucleotide sequence ID" value="NZ_JACJRF010000007.1"/>
</dbReference>
<dbReference type="Pfam" id="PF04965">
    <property type="entry name" value="GPW_gp25"/>
    <property type="match status" value="1"/>
</dbReference>
<sequence>MSDTQQNAYLGKGWAFPLQLNLQGGINFSNEEQKVKESIWIILRTGVGERVYRPDFGSRLSELAFAPLNSDTLLRIRIYVLEALESWEPRIIINEVLTEPDPIRGRVDINIKYRLKKYSDIHNFVYPFYLLAPGE</sequence>